<keyword evidence="2 7" id="KW-0813">Transport</keyword>
<evidence type="ECO:0000256" key="4">
    <source>
        <dbReference type="ARBA" id="ARBA00022692"/>
    </source>
</evidence>
<gene>
    <name evidence="9" type="ORF">IPZ78_13260</name>
</gene>
<evidence type="ECO:0000256" key="6">
    <source>
        <dbReference type="ARBA" id="ARBA00023237"/>
    </source>
</evidence>
<keyword evidence="5 7" id="KW-0472">Membrane</keyword>
<comment type="similarity">
    <text evidence="7">Belongs to the TonB-dependent receptor family.</text>
</comment>
<dbReference type="SUPFAM" id="SSF49464">
    <property type="entry name" value="Carboxypeptidase regulatory domain-like"/>
    <property type="match status" value="1"/>
</dbReference>
<dbReference type="InterPro" id="IPR037066">
    <property type="entry name" value="Plug_dom_sf"/>
</dbReference>
<dbReference type="NCBIfam" id="TIGR04056">
    <property type="entry name" value="OMP_RagA_SusC"/>
    <property type="match status" value="1"/>
</dbReference>
<keyword evidence="4 7" id="KW-0812">Transmembrane</keyword>
<comment type="caution">
    <text evidence="9">The sequence shown here is derived from an EMBL/GenBank/DDBJ whole genome shotgun (WGS) entry which is preliminary data.</text>
</comment>
<dbReference type="InterPro" id="IPR023997">
    <property type="entry name" value="TonB-dep_OMP_SusC/RagA_CS"/>
</dbReference>
<reference evidence="9" key="1">
    <citation type="submission" date="2020-10" db="EMBL/GenBank/DDBJ databases">
        <authorList>
            <person name="Lu T."/>
            <person name="Wang Q."/>
            <person name="Han X."/>
        </authorList>
    </citation>
    <scope>NUCLEOTIDE SEQUENCE</scope>
    <source>
        <strain evidence="9">WQ 366</strain>
    </source>
</reference>
<accession>A0ABS7ZBM7</accession>
<protein>
    <submittedName>
        <fullName evidence="9">SusC/RagA family TonB-linked outer membrane protein</fullName>
    </submittedName>
</protein>
<dbReference type="InterPro" id="IPR012910">
    <property type="entry name" value="Plug_dom"/>
</dbReference>
<evidence type="ECO:0000256" key="1">
    <source>
        <dbReference type="ARBA" id="ARBA00004571"/>
    </source>
</evidence>
<dbReference type="InterPro" id="IPR039426">
    <property type="entry name" value="TonB-dep_rcpt-like"/>
</dbReference>
<dbReference type="RefSeq" id="WP_225554479.1">
    <property type="nucleotide sequence ID" value="NZ_JADEYP010000027.1"/>
</dbReference>
<dbReference type="InterPro" id="IPR036942">
    <property type="entry name" value="Beta-barrel_TonB_sf"/>
</dbReference>
<evidence type="ECO:0000256" key="2">
    <source>
        <dbReference type="ARBA" id="ARBA00022448"/>
    </source>
</evidence>
<keyword evidence="10" id="KW-1185">Reference proteome</keyword>
<dbReference type="EMBL" id="JADEYP010000027">
    <property type="protein sequence ID" value="MCA5006119.1"/>
    <property type="molecule type" value="Genomic_DNA"/>
</dbReference>
<feature type="domain" description="TonB-dependent receptor plug" evidence="8">
    <location>
        <begin position="117"/>
        <end position="231"/>
    </location>
</feature>
<organism evidence="9 10">
    <name type="scientific">Sphingobacterium bovistauri</name>
    <dbReference type="NCBI Taxonomy" id="2781959"/>
    <lineage>
        <taxon>Bacteria</taxon>
        <taxon>Pseudomonadati</taxon>
        <taxon>Bacteroidota</taxon>
        <taxon>Sphingobacteriia</taxon>
        <taxon>Sphingobacteriales</taxon>
        <taxon>Sphingobacteriaceae</taxon>
        <taxon>Sphingobacterium</taxon>
    </lineage>
</organism>
<evidence type="ECO:0000313" key="9">
    <source>
        <dbReference type="EMBL" id="MCA5006119.1"/>
    </source>
</evidence>
<dbReference type="Pfam" id="PF07715">
    <property type="entry name" value="Plug"/>
    <property type="match status" value="1"/>
</dbReference>
<dbReference type="InterPro" id="IPR008969">
    <property type="entry name" value="CarboxyPept-like_regulatory"/>
</dbReference>
<keyword evidence="3 7" id="KW-1134">Transmembrane beta strand</keyword>
<comment type="subcellular location">
    <subcellularLocation>
        <location evidence="1 7">Cell outer membrane</location>
        <topology evidence="1 7">Multi-pass membrane protein</topology>
    </subcellularLocation>
</comment>
<dbReference type="InterPro" id="IPR023996">
    <property type="entry name" value="TonB-dep_OMP_SusC/RagA"/>
</dbReference>
<evidence type="ECO:0000259" key="8">
    <source>
        <dbReference type="Pfam" id="PF07715"/>
    </source>
</evidence>
<evidence type="ECO:0000313" key="10">
    <source>
        <dbReference type="Proteomes" id="UP001165302"/>
    </source>
</evidence>
<evidence type="ECO:0000256" key="5">
    <source>
        <dbReference type="ARBA" id="ARBA00023136"/>
    </source>
</evidence>
<proteinExistence type="inferred from homology"/>
<dbReference type="SUPFAM" id="SSF56935">
    <property type="entry name" value="Porins"/>
    <property type="match status" value="1"/>
</dbReference>
<sequence length="1068" mass="121608">MMKYLMILLISIIFSDELIAQGCRVDATVRKKDDGQPISNVSLEVDNFNYKTNKDGQVYFFTSKELSVIKIKHLGYKSEVVNIRCVENTIIIIDLVADVQELDSVYISTGYEKISKERATGAYEYIDNKLLNRTVGMNILSRLENITTGIHFDKQSISSISLGLPITPKISLHGINTLRDYSNRSSPLIILDNFPYDGDINSINPNDIESITILKDAAATSIWGAKAGNGVIVLTSKIAKSSDRIKGTFSSNITMHSKPDLMKHQVINPADYIEIERFLFDKGFYRNMEINRSRPALSPAVELFLKERDKIISTEEFSQSLERLKSQDIRDDFNSFLYRNSTIRQHNINLNGQSNKNRFILSANYDKSMPIQKGREFDRANVRLDNNYQLNDKLNVSTSIRWAISSESMADGVPVYSNVGYKYPYMKLADSLGNALAIPKEYRLSYIENTGEGLLMNWLYKPLEEILNPPTKNIKKDLYINTGITYKLFPWLIMDIKYQYSDNLNNLNSLYDLSNYRTRNQINLGSKISDGNVIYNFPYGSILQEDYSTGIGHNGRFQTNVSKSWLDKHQFNSVLGFEFNSKHTMSNGLTIIGLDENTLIFPAIVDYLTPYPIYDNLQASGTIGQPLRPMTDLHQRYVSYYGNASYSYLSRYIFSASFRKDASNLFGLSTNDKWSPLWSVGGKWNLAKENFLNKQWLSKLDLRGSYGFSGNVDNSLSAVPTLRFLSTGNPYLVPWQGAQILNAPNSELRWEKVKTITIGLDFGFLNGLLSGSIDYYSKNTKDIYTNVPLDPTTGLDGMVINGANINGKGVDFQIKAIPINSSVRWSTNLLFSYNNTWIKRNYKEYTGPNDLLTEGINSVEGHLAFPLYSYKWGGLDPQTGEPRGVLNGEPSKDYRSLRNKNIQPSDLVFHGSRRPVYWGAFRNDVQFRNWAISANISWKAGYYFRKESINYAHVLNNSYTHVDYYNRWQKPGDEEFTDVPAFLYPLNSLANSFYANSEVLVEKGDHIYLDNIRLDYRTSNLKFIDLTTFLIMSNVGTIWSASKSGQFPDNLTSIPMPRSFSFGFNINF</sequence>
<name>A0ABS7ZBM7_9SPHI</name>
<evidence type="ECO:0000256" key="3">
    <source>
        <dbReference type="ARBA" id="ARBA00022452"/>
    </source>
</evidence>
<evidence type="ECO:0000256" key="7">
    <source>
        <dbReference type="PROSITE-ProRule" id="PRU01360"/>
    </source>
</evidence>
<dbReference type="NCBIfam" id="TIGR04057">
    <property type="entry name" value="SusC_RagA_signa"/>
    <property type="match status" value="1"/>
</dbReference>
<keyword evidence="6 7" id="KW-0998">Cell outer membrane</keyword>
<dbReference type="Gene3D" id="2.40.170.20">
    <property type="entry name" value="TonB-dependent receptor, beta-barrel domain"/>
    <property type="match status" value="1"/>
</dbReference>
<dbReference type="Proteomes" id="UP001165302">
    <property type="component" value="Unassembled WGS sequence"/>
</dbReference>
<dbReference type="Gene3D" id="2.170.130.10">
    <property type="entry name" value="TonB-dependent receptor, plug domain"/>
    <property type="match status" value="1"/>
</dbReference>
<dbReference type="PROSITE" id="PS52016">
    <property type="entry name" value="TONB_DEPENDENT_REC_3"/>
    <property type="match status" value="1"/>
</dbReference>